<dbReference type="Proteomes" id="UP000247536">
    <property type="component" value="Unassembled WGS sequence"/>
</dbReference>
<evidence type="ECO:0008006" key="3">
    <source>
        <dbReference type="Google" id="ProtNLM"/>
    </source>
</evidence>
<dbReference type="EMBL" id="QJRY01000007">
    <property type="protein sequence ID" value="PYB71299.1"/>
    <property type="molecule type" value="Genomic_DNA"/>
</dbReference>
<gene>
    <name evidence="1" type="ORF">DMY87_18250</name>
</gene>
<evidence type="ECO:0000313" key="1">
    <source>
        <dbReference type="EMBL" id="PYB71299.1"/>
    </source>
</evidence>
<protein>
    <recommendedName>
        <fullName evidence="3">Carrier domain-containing protein</fullName>
    </recommendedName>
</protein>
<sequence>MRETPASAALRERVIDALINAHKKLRPGAAPVRLATTCAELWDDSLELIELLITIEEELQKGLRSNHELDWRNAPPRTATAADFINWIVKEMTNDVHSS</sequence>
<keyword evidence="2" id="KW-1185">Reference proteome</keyword>
<reference evidence="1 2" key="1">
    <citation type="submission" date="2018-06" db="EMBL/GenBank/DDBJ databases">
        <title>Rhizobium wuzhouense sp. nov., isolated from roots of Oryza officinalis.</title>
        <authorList>
            <person name="Yuan T."/>
        </authorList>
    </citation>
    <scope>NUCLEOTIDE SEQUENCE [LARGE SCALE GENOMIC DNA]</scope>
    <source>
        <strain evidence="1 2">W44</strain>
    </source>
</reference>
<comment type="caution">
    <text evidence="1">The sequence shown here is derived from an EMBL/GenBank/DDBJ whole genome shotgun (WGS) entry which is preliminary data.</text>
</comment>
<dbReference type="RefSeq" id="WP_110793089.1">
    <property type="nucleotide sequence ID" value="NZ_QJRY01000007.1"/>
</dbReference>
<organism evidence="1 2">
    <name type="scientific">Rhizobium wuzhouense</name>
    <dbReference type="NCBI Taxonomy" id="1986026"/>
    <lineage>
        <taxon>Bacteria</taxon>
        <taxon>Pseudomonadati</taxon>
        <taxon>Pseudomonadota</taxon>
        <taxon>Alphaproteobacteria</taxon>
        <taxon>Hyphomicrobiales</taxon>
        <taxon>Rhizobiaceae</taxon>
        <taxon>Rhizobium/Agrobacterium group</taxon>
        <taxon>Rhizobium</taxon>
    </lineage>
</organism>
<evidence type="ECO:0000313" key="2">
    <source>
        <dbReference type="Proteomes" id="UP000247536"/>
    </source>
</evidence>
<proteinExistence type="predicted"/>
<name>A0ABX5NRG1_9HYPH</name>
<accession>A0ABX5NRG1</accession>